<evidence type="ECO:0000256" key="1">
    <source>
        <dbReference type="ARBA" id="ARBA00001947"/>
    </source>
</evidence>
<dbReference type="CDD" id="cd11375">
    <property type="entry name" value="Peptidase_M54"/>
    <property type="match status" value="1"/>
</dbReference>
<evidence type="ECO:0000256" key="4">
    <source>
        <dbReference type="ARBA" id="ARBA00022801"/>
    </source>
</evidence>
<keyword evidence="3" id="KW-0479">Metal-binding</keyword>
<dbReference type="SUPFAM" id="SSF55486">
    <property type="entry name" value="Metalloproteases ('zincins'), catalytic domain"/>
    <property type="match status" value="1"/>
</dbReference>
<dbReference type="KEGG" id="aqu:105314327"/>
<accession>A0AAN0IPW3</accession>
<sequence>MAAVTRADFAPILLHRKELRRRDRLEPPVQWMLDMTGSSLFTPLVPGPGTTILDRQNYQRWKVIFGSYKFAHPKRSKRRLIVLQPLAYTSPDYPMAQVETVLLESLAGFCSVYFTGMEVVLDQPPLELSGVKKITKRVHRTTQREQLLVGDVTKYMKSQSQIKSFCLVGITLVDLYPSPYWNFTLGQASFSDGLAVCSFGRHFNSQLDGESPAASDLKKQINNMWVLIRVISHEIGHLFGLTHCFYFNCSMNESSTIDEAITQPLFLCPVCLRKLHKVLKFDVCRRYVLLREECSKLLQFIEEALKTDSVSNEDSKPEDTELTMKTSDPIIDGSVTDCPTANGDITNEEEIEQEGRESVCVTEYFKKSIQWLDECIATFNN</sequence>
<reference evidence="8" key="1">
    <citation type="journal article" date="2010" name="Nature">
        <title>The Amphimedon queenslandica genome and the evolution of animal complexity.</title>
        <authorList>
            <person name="Srivastava M."/>
            <person name="Simakov O."/>
            <person name="Chapman J."/>
            <person name="Fahey B."/>
            <person name="Gauthier M.E."/>
            <person name="Mitros T."/>
            <person name="Richards G.S."/>
            <person name="Conaco C."/>
            <person name="Dacre M."/>
            <person name="Hellsten U."/>
            <person name="Larroux C."/>
            <person name="Putnam N.H."/>
            <person name="Stanke M."/>
            <person name="Adamska M."/>
            <person name="Darling A."/>
            <person name="Degnan S.M."/>
            <person name="Oakley T.H."/>
            <person name="Plachetzki D.C."/>
            <person name="Zhai Y."/>
            <person name="Adamski M."/>
            <person name="Calcino A."/>
            <person name="Cummins S.F."/>
            <person name="Goodstein D.M."/>
            <person name="Harris C."/>
            <person name="Jackson D.J."/>
            <person name="Leys S.P."/>
            <person name="Shu S."/>
            <person name="Woodcroft B.J."/>
            <person name="Vervoort M."/>
            <person name="Kosik K.S."/>
            <person name="Manning G."/>
            <person name="Degnan B.M."/>
            <person name="Rokhsar D.S."/>
        </authorList>
    </citation>
    <scope>NUCLEOTIDE SEQUENCE [LARGE SCALE GENOMIC DNA]</scope>
</reference>
<dbReference type="RefSeq" id="XP_011406734.1">
    <property type="nucleotide sequence ID" value="XM_011408432.2"/>
</dbReference>
<keyword evidence="4" id="KW-0378">Hydrolase</keyword>
<dbReference type="EnsemblMetazoa" id="XM_011408432.2">
    <property type="protein sequence ID" value="XP_011406734.1"/>
    <property type="gene ID" value="LOC105314327"/>
</dbReference>
<evidence type="ECO:0000256" key="5">
    <source>
        <dbReference type="ARBA" id="ARBA00022833"/>
    </source>
</evidence>
<keyword evidence="5" id="KW-0862">Zinc</keyword>
<dbReference type="PANTHER" id="PTHR15910">
    <property type="entry name" value="ARCHAEMETZINCIN"/>
    <property type="match status" value="1"/>
</dbReference>
<dbReference type="Proteomes" id="UP000007879">
    <property type="component" value="Unassembled WGS sequence"/>
</dbReference>
<dbReference type="GO" id="GO:0008237">
    <property type="term" value="F:metallopeptidase activity"/>
    <property type="evidence" value="ECO:0007669"/>
    <property type="project" value="UniProtKB-KW"/>
</dbReference>
<keyword evidence="6" id="KW-0482">Metalloprotease</keyword>
<evidence type="ECO:0000313" key="7">
    <source>
        <dbReference type="EnsemblMetazoa" id="XP_011406734.1"/>
    </source>
</evidence>
<dbReference type="GO" id="GO:0006508">
    <property type="term" value="P:proteolysis"/>
    <property type="evidence" value="ECO:0007669"/>
    <property type="project" value="UniProtKB-KW"/>
</dbReference>
<evidence type="ECO:0000256" key="6">
    <source>
        <dbReference type="ARBA" id="ARBA00023049"/>
    </source>
</evidence>
<dbReference type="Pfam" id="PF07998">
    <property type="entry name" value="Peptidase_M54"/>
    <property type="match status" value="1"/>
</dbReference>
<name>A0AAN0IPW3_AMPQE</name>
<organism evidence="7 8">
    <name type="scientific">Amphimedon queenslandica</name>
    <name type="common">Sponge</name>
    <dbReference type="NCBI Taxonomy" id="400682"/>
    <lineage>
        <taxon>Eukaryota</taxon>
        <taxon>Metazoa</taxon>
        <taxon>Porifera</taxon>
        <taxon>Demospongiae</taxon>
        <taxon>Heteroscleromorpha</taxon>
        <taxon>Haplosclerida</taxon>
        <taxon>Niphatidae</taxon>
        <taxon>Amphimedon</taxon>
    </lineage>
</organism>
<dbReference type="PANTHER" id="PTHR15910:SF1">
    <property type="entry name" value="ARCHAEMETZINCIN-2"/>
    <property type="match status" value="1"/>
</dbReference>
<dbReference type="InterPro" id="IPR024079">
    <property type="entry name" value="MetalloPept_cat_dom_sf"/>
</dbReference>
<dbReference type="GeneID" id="105314327"/>
<evidence type="ECO:0008006" key="9">
    <source>
        <dbReference type="Google" id="ProtNLM"/>
    </source>
</evidence>
<dbReference type="AlphaFoldDB" id="A0AAN0IPW3"/>
<evidence type="ECO:0000256" key="3">
    <source>
        <dbReference type="ARBA" id="ARBA00022723"/>
    </source>
</evidence>
<comment type="cofactor">
    <cofactor evidence="1">
        <name>Zn(2+)</name>
        <dbReference type="ChEBI" id="CHEBI:29105"/>
    </cofactor>
</comment>
<proteinExistence type="predicted"/>
<dbReference type="InterPro" id="IPR012962">
    <property type="entry name" value="Pept_M54_archaemetzincn"/>
</dbReference>
<keyword evidence="8" id="KW-1185">Reference proteome</keyword>
<protein>
    <recommendedName>
        <fullName evidence="9">Archaemetzincin-2</fullName>
    </recommendedName>
</protein>
<evidence type="ECO:0000256" key="2">
    <source>
        <dbReference type="ARBA" id="ARBA00022670"/>
    </source>
</evidence>
<reference evidence="7" key="2">
    <citation type="submission" date="2024-06" db="UniProtKB">
        <authorList>
            <consortium name="EnsemblMetazoa"/>
        </authorList>
    </citation>
    <scope>IDENTIFICATION</scope>
</reference>
<dbReference type="Gene3D" id="3.40.390.10">
    <property type="entry name" value="Collagenase (Catalytic Domain)"/>
    <property type="match status" value="1"/>
</dbReference>
<dbReference type="GO" id="GO:0046872">
    <property type="term" value="F:metal ion binding"/>
    <property type="evidence" value="ECO:0007669"/>
    <property type="project" value="UniProtKB-KW"/>
</dbReference>
<evidence type="ECO:0000313" key="8">
    <source>
        <dbReference type="Proteomes" id="UP000007879"/>
    </source>
</evidence>
<keyword evidence="2" id="KW-0645">Protease</keyword>